<keyword evidence="2" id="KW-1185">Reference proteome</keyword>
<evidence type="ECO:0000313" key="1">
    <source>
        <dbReference type="EMBL" id="SNQ50293.1"/>
    </source>
</evidence>
<dbReference type="AlphaFoldDB" id="A0A2I2KXA0"/>
<protein>
    <submittedName>
        <fullName evidence="1">Uncharacterized protein</fullName>
    </submittedName>
</protein>
<proteinExistence type="predicted"/>
<organism evidence="1 2">
    <name type="scientific">Frankia canadensis</name>
    <dbReference type="NCBI Taxonomy" id="1836972"/>
    <lineage>
        <taxon>Bacteria</taxon>
        <taxon>Bacillati</taxon>
        <taxon>Actinomycetota</taxon>
        <taxon>Actinomycetes</taxon>
        <taxon>Frankiales</taxon>
        <taxon>Frankiaceae</taxon>
        <taxon>Frankia</taxon>
    </lineage>
</organism>
<name>A0A2I2KXA0_9ACTN</name>
<sequence length="70" mass="6878">MVRSVTASQTAQAFCLAGTFAIGGGALVPAGGDPVRDTSPIGGTTSSPAIGWQASHNANTDITAYVICAP</sequence>
<dbReference type="Proteomes" id="UP000234331">
    <property type="component" value="Unassembled WGS sequence"/>
</dbReference>
<accession>A0A2I2KXA0</accession>
<dbReference type="EMBL" id="FZMO01000373">
    <property type="protein sequence ID" value="SNQ50293.1"/>
    <property type="molecule type" value="Genomic_DNA"/>
</dbReference>
<evidence type="ECO:0000313" key="2">
    <source>
        <dbReference type="Proteomes" id="UP000234331"/>
    </source>
</evidence>
<gene>
    <name evidence="1" type="ORF">FRACA_4340003</name>
</gene>
<reference evidence="1 2" key="1">
    <citation type="submission" date="2017-06" db="EMBL/GenBank/DDBJ databases">
        <authorList>
            <person name="Kim H.J."/>
            <person name="Triplett B.A."/>
        </authorList>
    </citation>
    <scope>NUCLEOTIDE SEQUENCE [LARGE SCALE GENOMIC DNA]</scope>
    <source>
        <strain evidence="1">FRACA_ARgP5</strain>
    </source>
</reference>